<dbReference type="Proteomes" id="UP000664132">
    <property type="component" value="Unassembled WGS sequence"/>
</dbReference>
<organism evidence="1 2">
    <name type="scientific">Cadophora malorum</name>
    <dbReference type="NCBI Taxonomy" id="108018"/>
    <lineage>
        <taxon>Eukaryota</taxon>
        <taxon>Fungi</taxon>
        <taxon>Dikarya</taxon>
        <taxon>Ascomycota</taxon>
        <taxon>Pezizomycotina</taxon>
        <taxon>Leotiomycetes</taxon>
        <taxon>Helotiales</taxon>
        <taxon>Ploettnerulaceae</taxon>
        <taxon>Cadophora</taxon>
    </lineage>
</organism>
<evidence type="ECO:0000313" key="1">
    <source>
        <dbReference type="EMBL" id="KAG4425809.1"/>
    </source>
</evidence>
<evidence type="ECO:0000313" key="2">
    <source>
        <dbReference type="Proteomes" id="UP000664132"/>
    </source>
</evidence>
<protein>
    <submittedName>
        <fullName evidence="1">Uncharacterized protein</fullName>
    </submittedName>
</protein>
<dbReference type="EMBL" id="JAFJYH010000007">
    <property type="protein sequence ID" value="KAG4425809.1"/>
    <property type="molecule type" value="Genomic_DNA"/>
</dbReference>
<sequence>MPPTPFYVNTALICYNCPKTAVLRLCESWREVTRLGKDTEVLDVIFTVCVTCLKYPHVHDPGTAAIPRYLDHRFYLYGPVQQLVELFNCQPSIYTQRKFSITALRCKVLTRIRDPDDLFHTRAIPDANIMILYDGYEITRNCQFFRHEISSVTRKPKYRLFPLLVGPNEDMFSSKVHGLLPPDLIEDAPPRYSQDTGWLEMAQQKL</sequence>
<keyword evidence="2" id="KW-1185">Reference proteome</keyword>
<gene>
    <name evidence="1" type="ORF">IFR04_001016</name>
</gene>
<reference evidence="1" key="1">
    <citation type="submission" date="2021-02" db="EMBL/GenBank/DDBJ databases">
        <title>Genome sequence Cadophora malorum strain M34.</title>
        <authorList>
            <person name="Stefanovic E."/>
            <person name="Vu D."/>
            <person name="Scully C."/>
            <person name="Dijksterhuis J."/>
            <person name="Roader J."/>
            <person name="Houbraken J."/>
        </authorList>
    </citation>
    <scope>NUCLEOTIDE SEQUENCE</scope>
    <source>
        <strain evidence="1">M34</strain>
    </source>
</reference>
<dbReference type="AlphaFoldDB" id="A0A8H7WJA8"/>
<name>A0A8H7WJA8_9HELO</name>
<dbReference type="OrthoDB" id="3459701at2759"/>
<comment type="caution">
    <text evidence="1">The sequence shown here is derived from an EMBL/GenBank/DDBJ whole genome shotgun (WGS) entry which is preliminary data.</text>
</comment>
<accession>A0A8H7WJA8</accession>
<proteinExistence type="predicted"/>